<reference evidence="7 8" key="1">
    <citation type="submission" date="2019-10" db="EMBL/GenBank/DDBJ databases">
        <title>New species of Slilvanegrellaceae.</title>
        <authorList>
            <person name="Pitt A."/>
            <person name="Hahn M.W."/>
        </authorList>
    </citation>
    <scope>NUCLEOTIDE SEQUENCE [LARGE SCALE GENOMIC DNA]</scope>
    <source>
        <strain evidence="7 8">SP-Ram-0.45-NSY-1</strain>
    </source>
</reference>
<dbReference type="PANTHER" id="PTHR30238:SF4">
    <property type="entry name" value="SLL1022 PROTEIN"/>
    <property type="match status" value="1"/>
</dbReference>
<feature type="transmembrane region" description="Helical" evidence="6">
    <location>
        <begin position="107"/>
        <end position="129"/>
    </location>
</feature>
<dbReference type="InterPro" id="IPR005496">
    <property type="entry name" value="Integral_membrane_TerC"/>
</dbReference>
<feature type="transmembrane region" description="Helical" evidence="6">
    <location>
        <begin position="12"/>
        <end position="37"/>
    </location>
</feature>
<comment type="subcellular location">
    <subcellularLocation>
        <location evidence="1">Membrane</location>
        <topology evidence="1">Multi-pass membrane protein</topology>
    </subcellularLocation>
</comment>
<feature type="transmembrane region" description="Helical" evidence="6">
    <location>
        <begin position="76"/>
        <end position="95"/>
    </location>
</feature>
<keyword evidence="3 6" id="KW-0812">Transmembrane</keyword>
<evidence type="ECO:0000313" key="7">
    <source>
        <dbReference type="EMBL" id="KAB8037967.1"/>
    </source>
</evidence>
<dbReference type="InterPro" id="IPR022493">
    <property type="entry name" value="CHP03716_TM_YkoY"/>
</dbReference>
<keyword evidence="5 6" id="KW-0472">Membrane</keyword>
<evidence type="ECO:0008006" key="9">
    <source>
        <dbReference type="Google" id="ProtNLM"/>
    </source>
</evidence>
<evidence type="ECO:0000256" key="1">
    <source>
        <dbReference type="ARBA" id="ARBA00004141"/>
    </source>
</evidence>
<keyword evidence="8" id="KW-1185">Reference proteome</keyword>
<accession>A0A6N6VWZ4</accession>
<dbReference type="GO" id="GO:0016020">
    <property type="term" value="C:membrane"/>
    <property type="evidence" value="ECO:0007669"/>
    <property type="project" value="UniProtKB-SubCell"/>
</dbReference>
<name>A0A6N6VWZ4_9BACT</name>
<evidence type="ECO:0000256" key="4">
    <source>
        <dbReference type="ARBA" id="ARBA00022989"/>
    </source>
</evidence>
<organism evidence="7 8">
    <name type="scientific">Silvanigrella paludirubra</name>
    <dbReference type="NCBI Taxonomy" id="2499159"/>
    <lineage>
        <taxon>Bacteria</taxon>
        <taxon>Pseudomonadati</taxon>
        <taxon>Bdellovibrionota</taxon>
        <taxon>Oligoflexia</taxon>
        <taxon>Silvanigrellales</taxon>
        <taxon>Silvanigrellaceae</taxon>
        <taxon>Silvanigrella</taxon>
    </lineage>
</organism>
<evidence type="ECO:0000256" key="6">
    <source>
        <dbReference type="SAM" id="Phobius"/>
    </source>
</evidence>
<dbReference type="Proteomes" id="UP000437748">
    <property type="component" value="Unassembled WGS sequence"/>
</dbReference>
<dbReference type="PANTHER" id="PTHR30238">
    <property type="entry name" value="MEMBRANE BOUND PREDICTED REDOX MODULATOR"/>
    <property type="match status" value="1"/>
</dbReference>
<comment type="caution">
    <text evidence="7">The sequence shown here is derived from an EMBL/GenBank/DDBJ whole genome shotgun (WGS) entry which is preliminary data.</text>
</comment>
<protein>
    <recommendedName>
        <fullName evidence="9">DUF475 domain-containing protein</fullName>
    </recommendedName>
</protein>
<keyword evidence="4 6" id="KW-1133">Transmembrane helix</keyword>
<proteinExistence type="inferred from homology"/>
<sequence>MPLSELNTTHLLIIIQLVILEGLLSFDNALALAALVRKKLKDPLQRKRALVWGLWGAYVFRVGIIFIGVWLMQFEWVKALAGIYLVYLAIHELFFHKKSAVDESDSSNAVIGASLLVSTRTFVMVILQVELMDIMFSVDSIAVALAISDVKWVLITGAVLGVLLMRVAAQYFVSLIEKFPILEKTAFVLVGIAGLNVILKLKDLNLGFTTLTIDKAMHEELFLGLMLGILAGAMVLNKLFPHKFKS</sequence>
<gene>
    <name evidence="7" type="ORF">GCL60_12410</name>
</gene>
<dbReference type="AlphaFoldDB" id="A0A6N6VWZ4"/>
<feature type="transmembrane region" description="Helical" evidence="6">
    <location>
        <begin position="49"/>
        <end position="70"/>
    </location>
</feature>
<feature type="transmembrane region" description="Helical" evidence="6">
    <location>
        <begin position="141"/>
        <end position="169"/>
    </location>
</feature>
<comment type="similarity">
    <text evidence="2">Belongs to the TerC family.</text>
</comment>
<feature type="transmembrane region" description="Helical" evidence="6">
    <location>
        <begin position="181"/>
        <end position="201"/>
    </location>
</feature>
<feature type="transmembrane region" description="Helical" evidence="6">
    <location>
        <begin position="221"/>
        <end position="240"/>
    </location>
</feature>
<evidence type="ECO:0000256" key="3">
    <source>
        <dbReference type="ARBA" id="ARBA00022692"/>
    </source>
</evidence>
<dbReference type="Pfam" id="PF03741">
    <property type="entry name" value="TerC"/>
    <property type="match status" value="1"/>
</dbReference>
<evidence type="ECO:0000256" key="5">
    <source>
        <dbReference type="ARBA" id="ARBA00023136"/>
    </source>
</evidence>
<evidence type="ECO:0000313" key="8">
    <source>
        <dbReference type="Proteomes" id="UP000437748"/>
    </source>
</evidence>
<dbReference type="EMBL" id="WFLM01000004">
    <property type="protein sequence ID" value="KAB8037967.1"/>
    <property type="molecule type" value="Genomic_DNA"/>
</dbReference>
<dbReference type="NCBIfam" id="TIGR03716">
    <property type="entry name" value="R_switched_YkoY"/>
    <property type="match status" value="1"/>
</dbReference>
<evidence type="ECO:0000256" key="2">
    <source>
        <dbReference type="ARBA" id="ARBA00007511"/>
    </source>
</evidence>